<feature type="compositionally biased region" description="Basic and acidic residues" evidence="1">
    <location>
        <begin position="330"/>
        <end position="339"/>
    </location>
</feature>
<keyword evidence="2" id="KW-1133">Transmembrane helix</keyword>
<dbReference type="AlphaFoldDB" id="A0AA39WW43"/>
<name>A0AA39WW43_9PEZI</name>
<dbReference type="EMBL" id="JAULSU010000003">
    <property type="protein sequence ID" value="KAK0622482.1"/>
    <property type="molecule type" value="Genomic_DNA"/>
</dbReference>
<evidence type="ECO:0000313" key="4">
    <source>
        <dbReference type="Proteomes" id="UP001175000"/>
    </source>
</evidence>
<organism evidence="3 4">
    <name type="scientific">Immersiella caudata</name>
    <dbReference type="NCBI Taxonomy" id="314043"/>
    <lineage>
        <taxon>Eukaryota</taxon>
        <taxon>Fungi</taxon>
        <taxon>Dikarya</taxon>
        <taxon>Ascomycota</taxon>
        <taxon>Pezizomycotina</taxon>
        <taxon>Sordariomycetes</taxon>
        <taxon>Sordariomycetidae</taxon>
        <taxon>Sordariales</taxon>
        <taxon>Lasiosphaeriaceae</taxon>
        <taxon>Immersiella</taxon>
    </lineage>
</organism>
<feature type="region of interest" description="Disordered" evidence="1">
    <location>
        <begin position="262"/>
        <end position="339"/>
    </location>
</feature>
<evidence type="ECO:0000256" key="2">
    <source>
        <dbReference type="SAM" id="Phobius"/>
    </source>
</evidence>
<keyword evidence="2" id="KW-0812">Transmembrane</keyword>
<feature type="region of interest" description="Disordered" evidence="1">
    <location>
        <begin position="180"/>
        <end position="203"/>
    </location>
</feature>
<keyword evidence="2" id="KW-0472">Membrane</keyword>
<feature type="compositionally biased region" description="Low complexity" evidence="1">
    <location>
        <begin position="184"/>
        <end position="202"/>
    </location>
</feature>
<comment type="caution">
    <text evidence="3">The sequence shown here is derived from an EMBL/GenBank/DDBJ whole genome shotgun (WGS) entry which is preliminary data.</text>
</comment>
<evidence type="ECO:0000313" key="3">
    <source>
        <dbReference type="EMBL" id="KAK0622482.1"/>
    </source>
</evidence>
<feature type="compositionally biased region" description="Basic and acidic residues" evidence="1">
    <location>
        <begin position="262"/>
        <end position="274"/>
    </location>
</feature>
<gene>
    <name evidence="3" type="ORF">B0T14DRAFT_513921</name>
</gene>
<reference evidence="3" key="1">
    <citation type="submission" date="2023-06" db="EMBL/GenBank/DDBJ databases">
        <title>Genome-scale phylogeny and comparative genomics of the fungal order Sordariales.</title>
        <authorList>
            <consortium name="Lawrence Berkeley National Laboratory"/>
            <person name="Hensen N."/>
            <person name="Bonometti L."/>
            <person name="Westerberg I."/>
            <person name="Brannstrom I.O."/>
            <person name="Guillou S."/>
            <person name="Cros-Aarteil S."/>
            <person name="Calhoun S."/>
            <person name="Haridas S."/>
            <person name="Kuo A."/>
            <person name="Mondo S."/>
            <person name="Pangilinan J."/>
            <person name="Riley R."/>
            <person name="Labutti K."/>
            <person name="Andreopoulos B."/>
            <person name="Lipzen A."/>
            <person name="Chen C."/>
            <person name="Yanf M."/>
            <person name="Daum C."/>
            <person name="Ng V."/>
            <person name="Clum A."/>
            <person name="Steindorff A."/>
            <person name="Ohm R."/>
            <person name="Martin F."/>
            <person name="Silar P."/>
            <person name="Natvig D."/>
            <person name="Lalanne C."/>
            <person name="Gautier V."/>
            <person name="Ament-Velasquez S.L."/>
            <person name="Kruys A."/>
            <person name="Hutchinson M.I."/>
            <person name="Powell A.J."/>
            <person name="Barry K."/>
            <person name="Miller A.N."/>
            <person name="Grigoriev I.V."/>
            <person name="Debuchy R."/>
            <person name="Gladieux P."/>
            <person name="Thoren M.H."/>
            <person name="Johannesson H."/>
        </authorList>
    </citation>
    <scope>NUCLEOTIDE SEQUENCE</scope>
    <source>
        <strain evidence="3">CBS 606.72</strain>
    </source>
</reference>
<evidence type="ECO:0000256" key="1">
    <source>
        <dbReference type="SAM" id="MobiDB-lite"/>
    </source>
</evidence>
<accession>A0AA39WW43</accession>
<protein>
    <submittedName>
        <fullName evidence="3">Uncharacterized protein</fullName>
    </submittedName>
</protein>
<dbReference type="Proteomes" id="UP001175000">
    <property type="component" value="Unassembled WGS sequence"/>
</dbReference>
<proteinExistence type="predicted"/>
<feature type="transmembrane region" description="Helical" evidence="2">
    <location>
        <begin position="209"/>
        <end position="232"/>
    </location>
</feature>
<sequence length="339" mass="35722">MSTHSSCSFFTRIARIGPLTTVFTPPPDCTGNPRFNIYAASSPTPPYQLLNQDTVGVMDVPESCEPSKVLSIRSGGLGRASFYSPGICPHGYFTANKPDFDCPAESETLQPSETLILCCRNGWWVDPTTVLGRWVCTTTFTTPSLVTIAWTVSGPRITGTVTPSPSLALWDDPIQIIVMGNGQSSPTGPGSAESGSSPPDSGLSKDAKIAIGVAVPMVVIAIATAIGLYVLFRRRLAKRLAAGGVAPVPEVLLAGKPELEDTAVGRRNVEEPEPRPGPPTGDKPELDSTTPAGPPVSELSNRPLEYELSATSGPLFELPPGIPSVPELEGDGRYRGKPA</sequence>
<keyword evidence="4" id="KW-1185">Reference proteome</keyword>